<name>A0ABY5S0N4_9BACL</name>
<gene>
    <name evidence="1" type="ORF">L1F29_18125</name>
</gene>
<dbReference type="RefSeq" id="WP_258383477.1">
    <property type="nucleotide sequence ID" value="NZ_CP091430.1"/>
</dbReference>
<protein>
    <recommendedName>
        <fullName evidence="3">DUF11 domain-containing protein</fullName>
    </recommendedName>
</protein>
<keyword evidence="2" id="KW-1185">Reference proteome</keyword>
<proteinExistence type="predicted"/>
<evidence type="ECO:0008006" key="3">
    <source>
        <dbReference type="Google" id="ProtNLM"/>
    </source>
</evidence>
<dbReference type="EMBL" id="CP091430">
    <property type="protein sequence ID" value="UVI27391.1"/>
    <property type="molecule type" value="Genomic_DNA"/>
</dbReference>
<reference evidence="1" key="1">
    <citation type="submission" date="2022-01" db="EMBL/GenBank/DDBJ databases">
        <title>Paenibacillus spongiae sp. nov., isolated from marine sponge.</title>
        <authorList>
            <person name="Li Z."/>
            <person name="Zhang M."/>
        </authorList>
    </citation>
    <scope>NUCLEOTIDE SEQUENCE</scope>
    <source>
        <strain evidence="1">PHS-Z3</strain>
    </source>
</reference>
<evidence type="ECO:0000313" key="1">
    <source>
        <dbReference type="EMBL" id="UVI27391.1"/>
    </source>
</evidence>
<sequence length="609" mass="67270">MSVTEPHLFERNNYFYGKLLTSRDFKEEQAYFNQKRYLLNRLIHGYGIVWGLKVSDIDDHVIELGSGVALDEIGREVVAAKAVQTDIRDLNVFPPEAADSSAFYLVMEYEECPREPMPALTNAPSCKEECEPNRIAEGYKLALTNIPPPEPLVVGHETRHETATLLHMDKWELVRIVPKWVQAGDAFEVVLRLIVTNAIPAGESIVVDVLEELPDSFVYLFQDPMTFTLSDLPSGTVIDRSYVVRAGSDLGVFTIGGKTIVTSGVGAAGNARDSLGSEVKVIEEDTVYEQIVCHYFDSQEEGGWIAPKWSVVYLAQLQLGDNRTIMAVSDHVRSYVYSNPLLAELIGAGDDLAGKLLPHGLSHQAGESDPINVTNLSGVLADPQKVTVIDELGASFPASAIQFVGNGVKVGNHNQVAVVKITDTGGVVIPIPDNEPPVVTGRVSFNKMKIGEFRLSPEIKLPIQEPCAINLALELAADKTKVGIMGHLADEGIHLSAIYNLNDFTFQILFQDARSNTDDKEKDYTVRYWIIPPTEHNKDEDASPDPDLFWYKDYVLSRLILYSGRTIDQLSIDPVLRNKVKADAIKDLLSKLEDAGLVKHNDNDSWTAV</sequence>
<evidence type="ECO:0000313" key="2">
    <source>
        <dbReference type="Proteomes" id="UP001057877"/>
    </source>
</evidence>
<dbReference type="Proteomes" id="UP001057877">
    <property type="component" value="Chromosome"/>
</dbReference>
<organism evidence="1 2">
    <name type="scientific">Paenibacillus spongiae</name>
    <dbReference type="NCBI Taxonomy" id="2909671"/>
    <lineage>
        <taxon>Bacteria</taxon>
        <taxon>Bacillati</taxon>
        <taxon>Bacillota</taxon>
        <taxon>Bacilli</taxon>
        <taxon>Bacillales</taxon>
        <taxon>Paenibacillaceae</taxon>
        <taxon>Paenibacillus</taxon>
    </lineage>
</organism>
<accession>A0ABY5S0N4</accession>